<dbReference type="Pfam" id="PF25548">
    <property type="entry name" value="DUF7926"/>
    <property type="match status" value="1"/>
</dbReference>
<feature type="domain" description="DUF5979" evidence="3">
    <location>
        <begin position="343"/>
        <end position="437"/>
    </location>
</feature>
<proteinExistence type="predicted"/>
<keyword evidence="2" id="KW-0472">Membrane</keyword>
<keyword evidence="2" id="KW-1133">Transmembrane helix</keyword>
<feature type="domain" description="DUF7926" evidence="4">
    <location>
        <begin position="29"/>
        <end position="207"/>
    </location>
</feature>
<evidence type="ECO:0008006" key="7">
    <source>
        <dbReference type="Google" id="ProtNLM"/>
    </source>
</evidence>
<dbReference type="Proteomes" id="UP000266895">
    <property type="component" value="Chromosome"/>
</dbReference>
<gene>
    <name evidence="5" type="ORF">NCTC11636_02168</name>
</gene>
<dbReference type="OrthoDB" id="3263604at2"/>
<dbReference type="Pfam" id="PF19407">
    <property type="entry name" value="DUF5979"/>
    <property type="match status" value="2"/>
</dbReference>
<dbReference type="KEGG" id="ahw:NCTC11636_02168"/>
<evidence type="ECO:0000259" key="4">
    <source>
        <dbReference type="Pfam" id="PF25548"/>
    </source>
</evidence>
<reference evidence="5 6" key="1">
    <citation type="submission" date="2018-12" db="EMBL/GenBank/DDBJ databases">
        <authorList>
            <consortium name="Pathogen Informatics"/>
        </authorList>
    </citation>
    <scope>NUCLEOTIDE SEQUENCE [LARGE SCALE GENOMIC DNA]</scope>
    <source>
        <strain evidence="5 6">NCTC11636</strain>
    </source>
</reference>
<feature type="region of interest" description="Disordered" evidence="1">
    <location>
        <begin position="435"/>
        <end position="567"/>
    </location>
</feature>
<dbReference type="InterPro" id="IPR057686">
    <property type="entry name" value="DUF7926"/>
</dbReference>
<name>A0A448HJH5_9ACTO</name>
<accession>A0A448HJH5</accession>
<dbReference type="NCBIfam" id="TIGR01167">
    <property type="entry name" value="LPXTG_anchor"/>
    <property type="match status" value="1"/>
</dbReference>
<evidence type="ECO:0000259" key="3">
    <source>
        <dbReference type="Pfam" id="PF19407"/>
    </source>
</evidence>
<dbReference type="AlphaFoldDB" id="A0A448HJH5"/>
<evidence type="ECO:0000313" key="6">
    <source>
        <dbReference type="Proteomes" id="UP000266895"/>
    </source>
</evidence>
<dbReference type="EMBL" id="LR134350">
    <property type="protein sequence ID" value="VEG29676.1"/>
    <property type="molecule type" value="Genomic_DNA"/>
</dbReference>
<dbReference type="Gene3D" id="2.60.40.740">
    <property type="match status" value="1"/>
</dbReference>
<feature type="domain" description="DUF5979" evidence="3">
    <location>
        <begin position="211"/>
        <end position="338"/>
    </location>
</feature>
<evidence type="ECO:0000313" key="5">
    <source>
        <dbReference type="EMBL" id="VEG29676.1"/>
    </source>
</evidence>
<keyword evidence="2" id="KW-0812">Transmembrane</keyword>
<evidence type="ECO:0000256" key="2">
    <source>
        <dbReference type="SAM" id="Phobius"/>
    </source>
</evidence>
<protein>
    <recommendedName>
        <fullName evidence="7">Gram-positive cocci surface proteins LPxTG domain-containing protein</fullName>
    </recommendedName>
</protein>
<feature type="transmembrane region" description="Helical" evidence="2">
    <location>
        <begin position="574"/>
        <end position="592"/>
    </location>
</feature>
<keyword evidence="6" id="KW-1185">Reference proteome</keyword>
<dbReference type="RefSeq" id="WP_126383117.1">
    <property type="nucleotide sequence ID" value="NZ_LR134350.1"/>
</dbReference>
<dbReference type="InterPro" id="IPR046022">
    <property type="entry name" value="DUF5979"/>
</dbReference>
<organism evidence="5 6">
    <name type="scientific">Actinomyces howellii</name>
    <dbReference type="NCBI Taxonomy" id="52771"/>
    <lineage>
        <taxon>Bacteria</taxon>
        <taxon>Bacillati</taxon>
        <taxon>Actinomycetota</taxon>
        <taxon>Actinomycetes</taxon>
        <taxon>Actinomycetales</taxon>
        <taxon>Actinomycetaceae</taxon>
        <taxon>Actinomyces</taxon>
    </lineage>
</organism>
<sequence length="598" mass="58831">MTVNGSQTVSVDLPGTGGISGVVPTTYVPLRLSKMSSVIGPTSSMVWEVNFGTPYITQQLAAAGTPITVDGSIRQTITFTDTLGPGQAFSTDMSRWAIMVRNSAAEPSLTGIRVTNAAGTDLNTTSGDFDMSVSIDGQVATITVTGPFAENTNYKITYPVTFTSQSGTASVGVHYENTAALDGTAATASFERNYVESFKVTVDMAAGYGGFEVLKTLTGSGLDSVPAGTTFDVTVDYTLPAAASVYAAEGWTAPGTLNADGTTGSTTMKVVIGRTSTYPGTFPKGTVVSLCEDTSSASPASAGYSWGTPVFKVGSTATSTLTVGDQTSTAVSLTNTATALGTFEVVKTASGAEGAAAKDYSFSYTCTDGQSGTVSAKGDGVAVPAGASFALGTECTLTEDEASAAIEGYTLSAPAAQTVTISSATTPVTATFTNSYTLIPTPTPTPTPTASESASESASAIPSESASAAPSESASAAPSESASAAPSESASAAPSESASAAPSESASAAPSESASATPTVSATASGSVSAGASESVVPSAGASSPGVVRAPAGGSTSGSAVSGGSSLARTGASVVVPGVLAVVALGGGGVLLRRRRRA</sequence>
<feature type="compositionally biased region" description="Low complexity" evidence="1">
    <location>
        <begin position="448"/>
        <end position="567"/>
    </location>
</feature>
<evidence type="ECO:0000256" key="1">
    <source>
        <dbReference type="SAM" id="MobiDB-lite"/>
    </source>
</evidence>